<accession>A0A554JBI1</accession>
<protein>
    <recommendedName>
        <fullName evidence="3">Regulatory protein RecX</fullName>
    </recommendedName>
</protein>
<evidence type="ECO:0000256" key="3">
    <source>
        <dbReference type="ARBA" id="ARBA00018111"/>
    </source>
</evidence>
<comment type="subcellular location">
    <subcellularLocation>
        <location evidence="1">Cytoplasm</location>
    </subcellularLocation>
</comment>
<dbReference type="GO" id="GO:0005737">
    <property type="term" value="C:cytoplasm"/>
    <property type="evidence" value="ECO:0007669"/>
    <property type="project" value="UniProtKB-SubCell"/>
</dbReference>
<evidence type="ECO:0000313" key="7">
    <source>
        <dbReference type="Proteomes" id="UP000316253"/>
    </source>
</evidence>
<dbReference type="EMBL" id="VMFD01000034">
    <property type="protein sequence ID" value="TSC65641.1"/>
    <property type="molecule type" value="Genomic_DNA"/>
</dbReference>
<proteinExistence type="inferred from homology"/>
<reference evidence="6 7" key="1">
    <citation type="submission" date="2017-08" db="EMBL/GenBank/DDBJ databases">
        <title>Mechanisms for carbon and nitrogen cycling indicate functional differentiation within the Candidate Phyla Radiation.</title>
        <authorList>
            <person name="Danczak R.E."/>
            <person name="Johnston M.D."/>
            <person name="Kenah C."/>
            <person name="Slattery M."/>
            <person name="Wrighton K.C."/>
            <person name="Wilkins M.J."/>
        </authorList>
    </citation>
    <scope>NUCLEOTIDE SEQUENCE [LARGE SCALE GENOMIC DNA]</scope>
    <source>
        <strain evidence="6">Gr01-1014_85</strain>
    </source>
</reference>
<name>A0A554JBI1_9BACT</name>
<evidence type="ECO:0000259" key="5">
    <source>
        <dbReference type="Pfam" id="PF02631"/>
    </source>
</evidence>
<sequence>MVQPRNKSQAPRDYESGWRLLLWYLGRYNPTTHRLEQYLIRKGCQPDEARQLVDKAVGLGLLDDQRFACNMIQSQLSHYGQRRISNKLISLGLTREVVQQAWESIDQQLIDPQVNLTRLLEKFLVRHHLSSSRELESKLRAKLYRQLIQAGYSYDQIKTLLAHDSSNQA</sequence>
<gene>
    <name evidence="6" type="ORF">CEO22_415</name>
</gene>
<dbReference type="GO" id="GO:0006282">
    <property type="term" value="P:regulation of DNA repair"/>
    <property type="evidence" value="ECO:0007669"/>
    <property type="project" value="InterPro"/>
</dbReference>
<dbReference type="PANTHER" id="PTHR33602:SF1">
    <property type="entry name" value="REGULATORY PROTEIN RECX FAMILY PROTEIN"/>
    <property type="match status" value="1"/>
</dbReference>
<comment type="similarity">
    <text evidence="2">Belongs to the RecX family.</text>
</comment>
<dbReference type="Proteomes" id="UP000316253">
    <property type="component" value="Unassembled WGS sequence"/>
</dbReference>
<evidence type="ECO:0000256" key="2">
    <source>
        <dbReference type="ARBA" id="ARBA00009695"/>
    </source>
</evidence>
<evidence type="ECO:0000256" key="1">
    <source>
        <dbReference type="ARBA" id="ARBA00004496"/>
    </source>
</evidence>
<feature type="domain" description="RecX second three-helical" evidence="5">
    <location>
        <begin position="63"/>
        <end position="101"/>
    </location>
</feature>
<dbReference type="Pfam" id="PF02631">
    <property type="entry name" value="RecX_HTH2"/>
    <property type="match status" value="1"/>
</dbReference>
<dbReference type="InterPro" id="IPR003783">
    <property type="entry name" value="Regulatory_RecX"/>
</dbReference>
<evidence type="ECO:0000313" key="6">
    <source>
        <dbReference type="EMBL" id="TSC65641.1"/>
    </source>
</evidence>
<evidence type="ECO:0000256" key="4">
    <source>
        <dbReference type="ARBA" id="ARBA00022490"/>
    </source>
</evidence>
<dbReference type="AlphaFoldDB" id="A0A554JBI1"/>
<dbReference type="InterPro" id="IPR036388">
    <property type="entry name" value="WH-like_DNA-bd_sf"/>
</dbReference>
<organism evidence="6 7">
    <name type="scientific">Candidatus Berkelbacteria bacterium Gr01-1014_85</name>
    <dbReference type="NCBI Taxonomy" id="2017150"/>
    <lineage>
        <taxon>Bacteria</taxon>
        <taxon>Candidatus Berkelbacteria</taxon>
    </lineage>
</organism>
<dbReference type="PANTHER" id="PTHR33602">
    <property type="entry name" value="REGULATORY PROTEIN RECX FAMILY PROTEIN"/>
    <property type="match status" value="1"/>
</dbReference>
<keyword evidence="4" id="KW-0963">Cytoplasm</keyword>
<dbReference type="InterPro" id="IPR053924">
    <property type="entry name" value="RecX_HTH_2nd"/>
</dbReference>
<comment type="caution">
    <text evidence="6">The sequence shown here is derived from an EMBL/GenBank/DDBJ whole genome shotgun (WGS) entry which is preliminary data.</text>
</comment>
<dbReference type="Gene3D" id="1.10.10.10">
    <property type="entry name" value="Winged helix-like DNA-binding domain superfamily/Winged helix DNA-binding domain"/>
    <property type="match status" value="2"/>
</dbReference>